<reference evidence="2 3" key="1">
    <citation type="submission" date="2015-05" db="EMBL/GenBank/DDBJ databases">
        <title>Distinctive expansion of gene families associated with plant cell wall degradation and secondary metabolism in the genomes of grapevine trunk pathogens.</title>
        <authorList>
            <person name="Lawrence D.P."/>
            <person name="Travadon R."/>
            <person name="Rolshausen P.E."/>
            <person name="Baumgartner K."/>
        </authorList>
    </citation>
    <scope>NUCLEOTIDE SEQUENCE [LARGE SCALE GENOMIC DNA]</scope>
    <source>
        <strain evidence="2">DA912</strain>
    </source>
</reference>
<proteinExistence type="predicted"/>
<evidence type="ECO:0000256" key="1">
    <source>
        <dbReference type="SAM" id="Coils"/>
    </source>
</evidence>
<keyword evidence="3" id="KW-1185">Reference proteome</keyword>
<comment type="caution">
    <text evidence="2">The sequence shown here is derived from an EMBL/GenBank/DDBJ whole genome shotgun (WGS) entry which is preliminary data.</text>
</comment>
<feature type="coiled-coil region" evidence="1">
    <location>
        <begin position="16"/>
        <end position="79"/>
    </location>
</feature>
<reference evidence="2 3" key="2">
    <citation type="submission" date="2015-05" db="EMBL/GenBank/DDBJ databases">
        <authorList>
            <person name="Morales-Cruz A."/>
            <person name="Amrine K.C."/>
            <person name="Cantu D."/>
        </authorList>
    </citation>
    <scope>NUCLEOTIDE SEQUENCE [LARGE SCALE GENOMIC DNA]</scope>
    <source>
        <strain evidence="2">DA912</strain>
    </source>
</reference>
<sequence>MEIDTTEIPTREQRRILDLEKRLSTAKQRVKDLEDDARTQQEELLVARTQARIDIDQEVVRLQQEVETLEGHEDRLIRELIASESELKGLKITERDLKKRLSHFHTIYCLKRAYRDHLQNMNHIKQATAKRLYEKFLDTEGKYMEAAFELYEYLEDNGLQNTLPAEVRAWLASSKSKKG</sequence>
<protein>
    <submittedName>
        <fullName evidence="2">Uncharacterized protein</fullName>
    </submittedName>
</protein>
<dbReference type="EMBL" id="LCUC01000042">
    <property type="protein sequence ID" value="KKY38934.1"/>
    <property type="molecule type" value="Genomic_DNA"/>
</dbReference>
<evidence type="ECO:0000313" key="2">
    <source>
        <dbReference type="EMBL" id="KKY38934.1"/>
    </source>
</evidence>
<accession>A0A0G2FYK4</accession>
<dbReference type="AlphaFoldDB" id="A0A0G2FYK4"/>
<organism evidence="2 3">
    <name type="scientific">Diaporthe ampelina</name>
    <dbReference type="NCBI Taxonomy" id="1214573"/>
    <lineage>
        <taxon>Eukaryota</taxon>
        <taxon>Fungi</taxon>
        <taxon>Dikarya</taxon>
        <taxon>Ascomycota</taxon>
        <taxon>Pezizomycotina</taxon>
        <taxon>Sordariomycetes</taxon>
        <taxon>Sordariomycetidae</taxon>
        <taxon>Diaporthales</taxon>
        <taxon>Diaporthaceae</taxon>
        <taxon>Diaporthe</taxon>
    </lineage>
</organism>
<evidence type="ECO:0000313" key="3">
    <source>
        <dbReference type="Proteomes" id="UP000034680"/>
    </source>
</evidence>
<dbReference type="Proteomes" id="UP000034680">
    <property type="component" value="Unassembled WGS sequence"/>
</dbReference>
<keyword evidence="1" id="KW-0175">Coiled coil</keyword>
<name>A0A0G2FYK4_9PEZI</name>
<dbReference type="OrthoDB" id="5219018at2759"/>
<gene>
    <name evidence="2" type="ORF">UCDDA912_g01069</name>
</gene>